<gene>
    <name evidence="3" type="ORF">AQ619_02870</name>
</gene>
<keyword evidence="1" id="KW-1133">Transmembrane helix</keyword>
<keyword evidence="4" id="KW-1185">Reference proteome</keyword>
<dbReference type="STRING" id="69395.AQ619_02870"/>
<evidence type="ECO:0000313" key="4">
    <source>
        <dbReference type="Proteomes" id="UP000056905"/>
    </source>
</evidence>
<dbReference type="GO" id="GO:0080120">
    <property type="term" value="P:CAAX-box protein maturation"/>
    <property type="evidence" value="ECO:0007669"/>
    <property type="project" value="UniProtKB-ARBA"/>
</dbReference>
<dbReference type="AlphaFoldDB" id="A0A0N7JH47"/>
<name>A0A0N7JH47_9CAUL</name>
<reference evidence="3 4" key="1">
    <citation type="submission" date="2015-10" db="EMBL/GenBank/DDBJ databases">
        <title>Conservation of the essential genome among Caulobacter and Brevundimonas species.</title>
        <authorList>
            <person name="Scott D."/>
            <person name="Ely B."/>
        </authorList>
    </citation>
    <scope>NUCLEOTIDE SEQUENCE [LARGE SCALE GENOMIC DNA]</scope>
    <source>
        <strain evidence="3 4">CB4</strain>
    </source>
</reference>
<protein>
    <submittedName>
        <fullName evidence="3">Peptidase</fullName>
    </submittedName>
</protein>
<dbReference type="OrthoDB" id="193898at2"/>
<feature type="domain" description="CAAX prenyl protease 2/Lysostaphin resistance protein A-like" evidence="2">
    <location>
        <begin position="60"/>
        <end position="158"/>
    </location>
</feature>
<keyword evidence="1" id="KW-0812">Transmembrane</keyword>
<dbReference type="Pfam" id="PF02517">
    <property type="entry name" value="Rce1-like"/>
    <property type="match status" value="1"/>
</dbReference>
<organism evidence="3 4">
    <name type="scientific">Caulobacter henricii</name>
    <dbReference type="NCBI Taxonomy" id="69395"/>
    <lineage>
        <taxon>Bacteria</taxon>
        <taxon>Pseudomonadati</taxon>
        <taxon>Pseudomonadota</taxon>
        <taxon>Alphaproteobacteria</taxon>
        <taxon>Caulobacterales</taxon>
        <taxon>Caulobacteraceae</taxon>
        <taxon>Caulobacter</taxon>
    </lineage>
</organism>
<feature type="transmembrane region" description="Helical" evidence="1">
    <location>
        <begin position="151"/>
        <end position="172"/>
    </location>
</feature>
<dbReference type="GO" id="GO:0004175">
    <property type="term" value="F:endopeptidase activity"/>
    <property type="evidence" value="ECO:0007669"/>
    <property type="project" value="UniProtKB-ARBA"/>
</dbReference>
<sequence length="173" mass="18827">MAGGLKIYATRLTRSLITLPTGRGWAVCLAISSVTLAGMGLLLGFSTGLYRLTPTQPDLLQRMALVFFIPALGEEIIFRGLLVPALHEKTEAVWPIRISVTLYVFWHVLEALTFLPGAASVFLRPDFLLCCGVLGLGCALMRHITGSLWPAVLLHWALVVIWQTWLGGVSALA</sequence>
<feature type="transmembrane region" description="Helical" evidence="1">
    <location>
        <begin position="64"/>
        <end position="82"/>
    </location>
</feature>
<dbReference type="EMBL" id="CP013002">
    <property type="protein sequence ID" value="ALL12386.1"/>
    <property type="molecule type" value="Genomic_DNA"/>
</dbReference>
<keyword evidence="1" id="KW-0472">Membrane</keyword>
<dbReference type="KEGG" id="chq:AQ619_02870"/>
<evidence type="ECO:0000313" key="3">
    <source>
        <dbReference type="EMBL" id="ALL12386.1"/>
    </source>
</evidence>
<dbReference type="Proteomes" id="UP000056905">
    <property type="component" value="Chromosome"/>
</dbReference>
<evidence type="ECO:0000259" key="2">
    <source>
        <dbReference type="Pfam" id="PF02517"/>
    </source>
</evidence>
<accession>A0A0N7JH47</accession>
<feature type="transmembrane region" description="Helical" evidence="1">
    <location>
        <begin position="94"/>
        <end position="115"/>
    </location>
</feature>
<dbReference type="InterPro" id="IPR003675">
    <property type="entry name" value="Rce1/LyrA-like_dom"/>
</dbReference>
<evidence type="ECO:0000256" key="1">
    <source>
        <dbReference type="SAM" id="Phobius"/>
    </source>
</evidence>
<proteinExistence type="predicted"/>
<feature type="transmembrane region" description="Helical" evidence="1">
    <location>
        <begin position="24"/>
        <end position="52"/>
    </location>
</feature>